<organism evidence="1 2">
    <name type="scientific">Methanofollis liminatans DSM 4140</name>
    <dbReference type="NCBI Taxonomy" id="28892"/>
    <lineage>
        <taxon>Archaea</taxon>
        <taxon>Methanobacteriati</taxon>
        <taxon>Methanobacteriota</taxon>
        <taxon>Stenosarchaea group</taxon>
        <taxon>Methanomicrobia</taxon>
        <taxon>Methanomicrobiales</taxon>
        <taxon>Methanomicrobiaceae</taxon>
        <taxon>Methanofollis</taxon>
    </lineage>
</organism>
<dbReference type="Pfam" id="PF11848">
    <property type="entry name" value="DUF3368"/>
    <property type="match status" value="1"/>
</dbReference>
<dbReference type="Proteomes" id="UP000005095">
    <property type="component" value="Chromosome"/>
</dbReference>
<dbReference type="Gene3D" id="3.40.50.1010">
    <property type="entry name" value="5'-nuclease"/>
    <property type="match status" value="1"/>
</dbReference>
<gene>
    <name evidence="1" type="ORF">Metli_0166</name>
</gene>
<dbReference type="STRING" id="28892.Metli_0166"/>
<accession>J0S6I9</accession>
<sequence>MGHEAGPSPVCVIDTNVLFDAVAGGILPDLFGLACVFLITDIAVREVRTIPLPDLLDLGLEVRELTGAQVLEMLELRGKNAPLSIADLSVLVLARQTGAVLLSGDGPLRTVARREGVEVHGILWVLDRLVAGGVLPGRRAAEVIGVMRQNGSRLPREECERRIRAWMR</sequence>
<proteinExistence type="predicted"/>
<evidence type="ECO:0000313" key="1">
    <source>
        <dbReference type="EMBL" id="EJG06144.1"/>
    </source>
</evidence>
<dbReference type="InterPro" id="IPR029060">
    <property type="entry name" value="PIN-like_dom_sf"/>
</dbReference>
<dbReference type="EMBL" id="CM001555">
    <property type="protein sequence ID" value="EJG06144.1"/>
    <property type="molecule type" value="Genomic_DNA"/>
</dbReference>
<name>J0S6I9_9EURY</name>
<dbReference type="InterPro" id="IPR021799">
    <property type="entry name" value="PIN-like_prokaryotic"/>
</dbReference>
<dbReference type="SUPFAM" id="SSF88723">
    <property type="entry name" value="PIN domain-like"/>
    <property type="match status" value="1"/>
</dbReference>
<evidence type="ECO:0000313" key="2">
    <source>
        <dbReference type="Proteomes" id="UP000005095"/>
    </source>
</evidence>
<dbReference type="HOGENOM" id="CLU_131358_1_0_2"/>
<dbReference type="AlphaFoldDB" id="J0S6I9"/>
<keyword evidence="2" id="KW-1185">Reference proteome</keyword>
<protein>
    <submittedName>
        <fullName evidence="1">PilT protein domain protein</fullName>
    </submittedName>
</protein>
<reference evidence="1 2" key="1">
    <citation type="submission" date="2011-08" db="EMBL/GenBank/DDBJ databases">
        <title>The complete genome of Methanofollis liminatans DSM 4140.</title>
        <authorList>
            <consortium name="US DOE Joint Genome Institute (JGI-PGF)"/>
            <person name="Lucas S."/>
            <person name="Han J."/>
            <person name="Lapidus A."/>
            <person name="Bruce D."/>
            <person name="Goodwin L."/>
            <person name="Pitluck S."/>
            <person name="Peters L."/>
            <person name="Kyrpides N."/>
            <person name="Mavromatis K."/>
            <person name="Ivanova N."/>
            <person name="Mikhailova N."/>
            <person name="Lu M."/>
            <person name="Detter J.C."/>
            <person name="Tapia R."/>
            <person name="Han C."/>
            <person name="Land M."/>
            <person name="Hauser L."/>
            <person name="Markowitz V."/>
            <person name="Cheng J.-F."/>
            <person name="Hugenholtz P."/>
            <person name="Woyke T."/>
            <person name="Wu D."/>
            <person name="Spring S."/>
            <person name="Schuler E."/>
            <person name="Brambilla E."/>
            <person name="Klenk H.-P."/>
            <person name="Eisen J.A."/>
        </authorList>
    </citation>
    <scope>NUCLEOTIDE SEQUENCE [LARGE SCALE GENOMIC DNA]</scope>
    <source>
        <strain evidence="1 2">DSM 4140</strain>
    </source>
</reference>
<dbReference type="OrthoDB" id="108424at2157"/>
<dbReference type="RefSeq" id="WP_004037144.1">
    <property type="nucleotide sequence ID" value="NZ_CM001555.1"/>
</dbReference>